<sequence length="157" mass="18171">MGKSIFGGRYTVEDREQDIVVFLIGMRVNKWWAVHQWWPVFTAMPPMIRELYTNPELGFLSLETTVNLRTILMVQYWRSFEDLTAYARGPEHLKAWRRFYQAVGKTNAVGIYHETYIVRGGQFEAVYGNMPKFGLAKARGHAPITPRTDSAAQRVRA</sequence>
<evidence type="ECO:0000313" key="2">
    <source>
        <dbReference type="Proteomes" id="UP000266177"/>
    </source>
</evidence>
<dbReference type="InterPro" id="IPR025444">
    <property type="entry name" value="Monooxy_af470"/>
</dbReference>
<organism evidence="1 2">
    <name type="scientific">Paenibacillus thiaminolyticus</name>
    <name type="common">Bacillus thiaminolyticus</name>
    <dbReference type="NCBI Taxonomy" id="49283"/>
    <lineage>
        <taxon>Bacteria</taxon>
        <taxon>Bacillati</taxon>
        <taxon>Bacillota</taxon>
        <taxon>Bacilli</taxon>
        <taxon>Bacillales</taxon>
        <taxon>Paenibacillaceae</taxon>
        <taxon>Paenibacillus</taxon>
    </lineage>
</organism>
<dbReference type="InterPro" id="IPR011008">
    <property type="entry name" value="Dimeric_a/b-barrel"/>
</dbReference>
<dbReference type="Pfam" id="PF13826">
    <property type="entry name" value="Monooxy_af470-like"/>
    <property type="match status" value="1"/>
</dbReference>
<dbReference type="SUPFAM" id="SSF54909">
    <property type="entry name" value="Dimeric alpha+beta barrel"/>
    <property type="match status" value="1"/>
</dbReference>
<evidence type="ECO:0000313" key="1">
    <source>
        <dbReference type="EMBL" id="RJG24319.1"/>
    </source>
</evidence>
<dbReference type="Proteomes" id="UP000266177">
    <property type="component" value="Unassembled WGS sequence"/>
</dbReference>
<gene>
    <name evidence="1" type="ORF">DQX05_10715</name>
</gene>
<accession>A0A3A3GMX9</accession>
<dbReference type="RefSeq" id="WP_111156642.1">
    <property type="nucleotide sequence ID" value="NZ_CP160395.1"/>
</dbReference>
<protein>
    <submittedName>
        <fullName evidence="1">DUF4188 domain-containing protein</fullName>
    </submittedName>
</protein>
<name>A0A3A3GMX9_PANTH</name>
<reference evidence="1 2" key="1">
    <citation type="submission" date="2018-09" db="EMBL/GenBank/DDBJ databases">
        <title>Paenibacillus SK2017-BO5.</title>
        <authorList>
            <person name="Piskunova J.V."/>
            <person name="Dubiley S.A."/>
            <person name="Severinov K.V."/>
        </authorList>
    </citation>
    <scope>NUCLEOTIDE SEQUENCE [LARGE SCALE GENOMIC DNA]</scope>
    <source>
        <strain evidence="1 2">BO5</strain>
    </source>
</reference>
<comment type="caution">
    <text evidence="1">The sequence shown here is derived from an EMBL/GenBank/DDBJ whole genome shotgun (WGS) entry which is preliminary data.</text>
</comment>
<dbReference type="EMBL" id="QYZD01000007">
    <property type="protein sequence ID" value="RJG24319.1"/>
    <property type="molecule type" value="Genomic_DNA"/>
</dbReference>
<dbReference type="AlphaFoldDB" id="A0A3A3GMX9"/>
<proteinExistence type="predicted"/>
<dbReference type="OrthoDB" id="7566033at2"/>